<dbReference type="SUPFAM" id="SSF47384">
    <property type="entry name" value="Homodimeric domain of signal transducing histidine kinase"/>
    <property type="match status" value="1"/>
</dbReference>
<accession>A0ABS2NQG9</accession>
<dbReference type="InterPro" id="IPR003594">
    <property type="entry name" value="HATPase_dom"/>
</dbReference>
<reference evidence="8 9" key="1">
    <citation type="submission" date="2021-01" db="EMBL/GenBank/DDBJ databases">
        <title>Genomic Encyclopedia of Type Strains, Phase IV (KMG-IV): sequencing the most valuable type-strain genomes for metagenomic binning, comparative biology and taxonomic classification.</title>
        <authorList>
            <person name="Goeker M."/>
        </authorList>
    </citation>
    <scope>NUCLEOTIDE SEQUENCE [LARGE SCALE GENOMIC DNA]</scope>
    <source>
        <strain evidence="8 9">DSM 25890</strain>
    </source>
</reference>
<dbReference type="SUPFAM" id="SSF55874">
    <property type="entry name" value="ATPase domain of HSP90 chaperone/DNA topoisomerase II/histidine kinase"/>
    <property type="match status" value="1"/>
</dbReference>
<feature type="transmembrane region" description="Helical" evidence="6">
    <location>
        <begin position="140"/>
        <end position="156"/>
    </location>
</feature>
<keyword evidence="4" id="KW-0418">Kinase</keyword>
<feature type="domain" description="Histidine kinase" evidence="7">
    <location>
        <begin position="349"/>
        <end position="571"/>
    </location>
</feature>
<keyword evidence="4" id="KW-0808">Transferase</keyword>
<dbReference type="CDD" id="cd00082">
    <property type="entry name" value="HisKA"/>
    <property type="match status" value="1"/>
</dbReference>
<comment type="caution">
    <text evidence="8">The sequence shown here is derived from an EMBL/GenBank/DDBJ whole genome shotgun (WGS) entry which is preliminary data.</text>
</comment>
<dbReference type="PROSITE" id="PS50109">
    <property type="entry name" value="HIS_KIN"/>
    <property type="match status" value="1"/>
</dbReference>
<feature type="transmembrane region" description="Helical" evidence="6">
    <location>
        <begin position="34"/>
        <end position="53"/>
    </location>
</feature>
<evidence type="ECO:0000256" key="4">
    <source>
        <dbReference type="ARBA" id="ARBA00022777"/>
    </source>
</evidence>
<dbReference type="EC" id="2.7.13.3" evidence="2"/>
<dbReference type="InterPro" id="IPR035965">
    <property type="entry name" value="PAS-like_dom_sf"/>
</dbReference>
<keyword evidence="3" id="KW-0597">Phosphoprotein</keyword>
<evidence type="ECO:0000256" key="3">
    <source>
        <dbReference type="ARBA" id="ARBA00022553"/>
    </source>
</evidence>
<comment type="catalytic activity">
    <reaction evidence="1">
        <text>ATP + protein L-histidine = ADP + protein N-phospho-L-histidine.</text>
        <dbReference type="EC" id="2.7.13.3"/>
    </reaction>
</comment>
<feature type="transmembrane region" description="Helical" evidence="6">
    <location>
        <begin position="6"/>
        <end position="22"/>
    </location>
</feature>
<dbReference type="EMBL" id="JAFBEE010000010">
    <property type="protein sequence ID" value="MBM7615187.1"/>
    <property type="molecule type" value="Genomic_DNA"/>
</dbReference>
<keyword evidence="6" id="KW-0472">Membrane</keyword>
<sequence length="602" mass="68712">MLITFFENMTLIITLIFIYSKLKNLIISENASKGLWFGITYILSTILTLSTMIKPFAYAGYSFDLRTVPLFLISYKQGWKLGLLTSIFPAIYRLNIGTTGAWQGILLGMLFPVVIGAYFGGTEDANQHYTITNTKKIVKHYLIFALVKGFLLGLALDIPYQFWWGIIFSMTIFSTVTLWSLVVMLNDGNKQVLSEKQLKISEERYRRLVEILPDGVLVQRGNQIIFANTAAVNLMGVEDQEQIIHYSYDAIEVEDEHSIISNIMENLQNRNMESASSHHTISLKDGVDMDIEIRGISFLSEGEMFIINVIRDITSIKRTQLLEEKIKHEQKMLAEIMEYDRLKTEFFANLSHELKTPLNLLFSTVQLMEIDNRSQQALEPEKMTKRLKVLRQNCSRMIRLTNNLIDITKIDSGYFDLQMQHCDIVSIVENIALSVADYIENHQIELIFDTEVEEKIIPVDPNAMERIILNLLSNAVKFTKPNNEITINIYDCGENVEISVKDKGQGIPKDKLEVIFERFRQVDKLLNRRHEGSGIGLSLVKALVTMHGGDITVESSYGVGSEFIITLPVESSLEVVDYSAKTEPNTRYGKLINIEFSDIYSR</sequence>
<dbReference type="Pfam" id="PF02518">
    <property type="entry name" value="HATPase_c"/>
    <property type="match status" value="1"/>
</dbReference>
<protein>
    <recommendedName>
        <fullName evidence="2">histidine kinase</fullName>
        <ecNumber evidence="2">2.7.13.3</ecNumber>
    </recommendedName>
</protein>
<evidence type="ECO:0000256" key="2">
    <source>
        <dbReference type="ARBA" id="ARBA00012438"/>
    </source>
</evidence>
<dbReference type="NCBIfam" id="TIGR00229">
    <property type="entry name" value="sensory_box"/>
    <property type="match status" value="1"/>
</dbReference>
<dbReference type="InterPro" id="IPR000014">
    <property type="entry name" value="PAS"/>
</dbReference>
<dbReference type="Proteomes" id="UP001314796">
    <property type="component" value="Unassembled WGS sequence"/>
</dbReference>
<dbReference type="InterPro" id="IPR036097">
    <property type="entry name" value="HisK_dim/P_sf"/>
</dbReference>
<keyword evidence="6" id="KW-1133">Transmembrane helix</keyword>
<dbReference type="RefSeq" id="WP_243427905.1">
    <property type="nucleotide sequence ID" value="NZ_JAFBEE010000010.1"/>
</dbReference>
<evidence type="ECO:0000313" key="9">
    <source>
        <dbReference type="Proteomes" id="UP001314796"/>
    </source>
</evidence>
<dbReference type="PRINTS" id="PR00344">
    <property type="entry name" value="BCTRLSENSOR"/>
</dbReference>
<evidence type="ECO:0000313" key="8">
    <source>
        <dbReference type="EMBL" id="MBM7615187.1"/>
    </source>
</evidence>
<feature type="transmembrane region" description="Helical" evidence="6">
    <location>
        <begin position="101"/>
        <end position="119"/>
    </location>
</feature>
<dbReference type="Pfam" id="PF13188">
    <property type="entry name" value="PAS_8"/>
    <property type="match status" value="1"/>
</dbReference>
<dbReference type="InterPro" id="IPR005467">
    <property type="entry name" value="His_kinase_dom"/>
</dbReference>
<dbReference type="Gene3D" id="1.10.287.130">
    <property type="match status" value="1"/>
</dbReference>
<dbReference type="SMART" id="SM00091">
    <property type="entry name" value="PAS"/>
    <property type="match status" value="1"/>
</dbReference>
<keyword evidence="9" id="KW-1185">Reference proteome</keyword>
<dbReference type="SUPFAM" id="SSF55785">
    <property type="entry name" value="PYP-like sensor domain (PAS domain)"/>
    <property type="match status" value="1"/>
</dbReference>
<keyword evidence="5" id="KW-0902">Two-component regulatory system</keyword>
<dbReference type="Gene3D" id="3.30.450.20">
    <property type="entry name" value="PAS domain"/>
    <property type="match status" value="1"/>
</dbReference>
<dbReference type="SMART" id="SM00387">
    <property type="entry name" value="HATPase_c"/>
    <property type="match status" value="1"/>
</dbReference>
<dbReference type="InterPro" id="IPR036890">
    <property type="entry name" value="HATPase_C_sf"/>
</dbReference>
<dbReference type="Pfam" id="PF00512">
    <property type="entry name" value="HisKA"/>
    <property type="match status" value="1"/>
</dbReference>
<dbReference type="SMART" id="SM00388">
    <property type="entry name" value="HisKA"/>
    <property type="match status" value="1"/>
</dbReference>
<name>A0ABS2NQG9_9FIRM</name>
<keyword evidence="6" id="KW-0812">Transmembrane</keyword>
<dbReference type="CDD" id="cd16922">
    <property type="entry name" value="HATPase_EvgS-ArcB-TorS-like"/>
    <property type="match status" value="1"/>
</dbReference>
<evidence type="ECO:0000259" key="7">
    <source>
        <dbReference type="PROSITE" id="PS50109"/>
    </source>
</evidence>
<evidence type="ECO:0000256" key="6">
    <source>
        <dbReference type="SAM" id="Phobius"/>
    </source>
</evidence>
<dbReference type="InterPro" id="IPR004358">
    <property type="entry name" value="Sig_transdc_His_kin-like_C"/>
</dbReference>
<gene>
    <name evidence="8" type="ORF">JOC73_001749</name>
</gene>
<organism evidence="8 9">
    <name type="scientific">Alkaliphilus hydrothermalis</name>
    <dbReference type="NCBI Taxonomy" id="1482730"/>
    <lineage>
        <taxon>Bacteria</taxon>
        <taxon>Bacillati</taxon>
        <taxon>Bacillota</taxon>
        <taxon>Clostridia</taxon>
        <taxon>Peptostreptococcales</taxon>
        <taxon>Natronincolaceae</taxon>
        <taxon>Alkaliphilus</taxon>
    </lineage>
</organism>
<evidence type="ECO:0000256" key="1">
    <source>
        <dbReference type="ARBA" id="ARBA00000085"/>
    </source>
</evidence>
<dbReference type="InterPro" id="IPR003661">
    <property type="entry name" value="HisK_dim/P_dom"/>
</dbReference>
<evidence type="ECO:0000256" key="5">
    <source>
        <dbReference type="ARBA" id="ARBA00023012"/>
    </source>
</evidence>
<proteinExistence type="predicted"/>
<dbReference type="PANTHER" id="PTHR43547">
    <property type="entry name" value="TWO-COMPONENT HISTIDINE KINASE"/>
    <property type="match status" value="1"/>
</dbReference>
<dbReference type="Gene3D" id="3.30.565.10">
    <property type="entry name" value="Histidine kinase-like ATPase, C-terminal domain"/>
    <property type="match status" value="1"/>
</dbReference>
<dbReference type="PANTHER" id="PTHR43547:SF2">
    <property type="entry name" value="HYBRID SIGNAL TRANSDUCTION HISTIDINE KINASE C"/>
    <property type="match status" value="1"/>
</dbReference>